<keyword evidence="1" id="KW-1133">Transmembrane helix</keyword>
<keyword evidence="1" id="KW-0812">Transmembrane</keyword>
<keyword evidence="3" id="KW-1185">Reference proteome</keyword>
<feature type="transmembrane region" description="Helical" evidence="1">
    <location>
        <begin position="63"/>
        <end position="80"/>
    </location>
</feature>
<feature type="transmembrane region" description="Helical" evidence="1">
    <location>
        <begin position="38"/>
        <end position="57"/>
    </location>
</feature>
<accession>A0A2Z2RXI5</accession>
<evidence type="ECO:0000256" key="1">
    <source>
        <dbReference type="SAM" id="Phobius"/>
    </source>
</evidence>
<reference evidence="2 3" key="1">
    <citation type="submission" date="2017-07" db="EMBL/GenBank/DDBJ databases">
        <title>Comparative genome analysis of members of the virulent lactococcal c2 group phages.</title>
        <authorList>
            <person name="Oliveira J."/>
        </authorList>
    </citation>
    <scope>NUCLEOTIDE SEQUENCE [LARGE SCALE GENOMIC DNA]</scope>
</reference>
<organism evidence="2 3">
    <name type="scientific">Lactococcus phage 62402</name>
    <dbReference type="NCBI Taxonomy" id="2024338"/>
    <lineage>
        <taxon>Viruses</taxon>
        <taxon>Duplodnaviria</taxon>
        <taxon>Heunggongvirae</taxon>
        <taxon>Uroviricota</taxon>
        <taxon>Caudoviricetes</taxon>
        <taxon>Ceduovirus</taxon>
        <taxon>Ceduovirus cv62402</taxon>
    </lineage>
</organism>
<dbReference type="Proteomes" id="UP000251373">
    <property type="component" value="Segment"/>
</dbReference>
<gene>
    <name evidence="2" type="ORF">62402_37</name>
</gene>
<protein>
    <submittedName>
        <fullName evidence="2">Holin</fullName>
    </submittedName>
</protein>
<evidence type="ECO:0000313" key="3">
    <source>
        <dbReference type="Proteomes" id="UP000251373"/>
    </source>
</evidence>
<dbReference type="EMBL" id="MF443119">
    <property type="protein sequence ID" value="ASZ70711.1"/>
    <property type="molecule type" value="Genomic_DNA"/>
</dbReference>
<keyword evidence="1" id="KW-0472">Membrane</keyword>
<sequence length="97" mass="10694">MMIETLKAIGLVVFMQLLSLALEFIDTGTLKPSVRKRIAVELIVLSVYVSGMTVFKGMISDELISLIGTVYLAVVVSHLYKFLTNKKEEIGGGDKEE</sequence>
<proteinExistence type="predicted"/>
<evidence type="ECO:0000313" key="2">
    <source>
        <dbReference type="EMBL" id="ASZ70711.1"/>
    </source>
</evidence>
<name>A0A2Z2RXI5_9CAUD</name>